<dbReference type="AlphaFoldDB" id="A0A8H4J4J4"/>
<evidence type="ECO:0000256" key="1">
    <source>
        <dbReference type="SAM" id="MobiDB-lite"/>
    </source>
</evidence>
<protein>
    <submittedName>
        <fullName evidence="2">Uncharacterized protein</fullName>
    </submittedName>
</protein>
<feature type="region of interest" description="Disordered" evidence="1">
    <location>
        <begin position="323"/>
        <end position="360"/>
    </location>
</feature>
<keyword evidence="3" id="KW-1185">Reference proteome</keyword>
<evidence type="ECO:0000313" key="3">
    <source>
        <dbReference type="Proteomes" id="UP000572817"/>
    </source>
</evidence>
<dbReference type="OrthoDB" id="3942695at2759"/>
<dbReference type="EMBL" id="WWBZ02000008">
    <property type="protein sequence ID" value="KAF4311839.1"/>
    <property type="molecule type" value="Genomic_DNA"/>
</dbReference>
<reference evidence="2" key="1">
    <citation type="submission" date="2020-04" db="EMBL/GenBank/DDBJ databases">
        <title>Genome Assembly and Annotation of Botryosphaeria dothidea sdau 11-99, a Latent Pathogen of Apple Fruit Ring Rot in China.</title>
        <authorList>
            <person name="Yu C."/>
            <person name="Diao Y."/>
            <person name="Lu Q."/>
            <person name="Zhao J."/>
            <person name="Cui S."/>
            <person name="Peng C."/>
            <person name="He B."/>
            <person name="Liu H."/>
        </authorList>
    </citation>
    <scope>NUCLEOTIDE SEQUENCE [LARGE SCALE GENOMIC DNA]</scope>
    <source>
        <strain evidence="2">Sdau11-99</strain>
    </source>
</reference>
<proteinExistence type="predicted"/>
<sequence length="586" mass="64001">MPSGFVPHVPVKGPALEQLVAQPILIRWNSRADVQDQYVGCLGDVKLAAGVKLTLWIGRAPAGSEQRLLINLHLTLNTRPTLNKGEKDIFLVVPAEHLRLESGPVEYGDLPEPTQSQLKGVNLEELRNGLTRAHFSLGTDAYVVMPKLRRALGRPLTGVPGRLMSSMRSLSETREFDVYLLRGDVNDQLQEIQSMLDRDDVETPDLDLNATFRGGSGGGKNLWKSYPCEENGNLGWNPLVDDAPPPYEAVVREETSATHLAKLDESRSPGRANPLSQASSASLFWRVESITPERRKSMRFRDTESQIPPTAILAQKRKAAEALCDNEEVSSKGDASQPPLNEKARHDLEKPPYEGSTEADTSDVLSAGLPQALDAHWSDAGVQDGPAGTTTPAAHLPDSSPPPPPDRVAAPFRAAVIDCLRARAPNNAIPSAPSSSPVDLAPLHAPHLFLELKEWLVTASQLDPLVHQTDSVRLLALGGAARRGDVRVFAVHMRACQRRLLCDAWRRMPPAEDVLLHECFEVLDWLNGSVCRNAGTMMMGMLVGLRVPAQEVGMSSGKGDRERKEAEGRWRESLASVRAAAFWAFG</sequence>
<gene>
    <name evidence="2" type="ORF">GTA08_BOTSDO12607</name>
</gene>
<dbReference type="Proteomes" id="UP000572817">
    <property type="component" value="Unassembled WGS sequence"/>
</dbReference>
<feature type="compositionally biased region" description="Basic and acidic residues" evidence="1">
    <location>
        <begin position="342"/>
        <end position="352"/>
    </location>
</feature>
<comment type="caution">
    <text evidence="2">The sequence shown here is derived from an EMBL/GenBank/DDBJ whole genome shotgun (WGS) entry which is preliminary data.</text>
</comment>
<name>A0A8H4J4J4_9PEZI</name>
<evidence type="ECO:0000313" key="2">
    <source>
        <dbReference type="EMBL" id="KAF4311839.1"/>
    </source>
</evidence>
<accession>A0A8H4J4J4</accession>
<organism evidence="2 3">
    <name type="scientific">Botryosphaeria dothidea</name>
    <dbReference type="NCBI Taxonomy" id="55169"/>
    <lineage>
        <taxon>Eukaryota</taxon>
        <taxon>Fungi</taxon>
        <taxon>Dikarya</taxon>
        <taxon>Ascomycota</taxon>
        <taxon>Pezizomycotina</taxon>
        <taxon>Dothideomycetes</taxon>
        <taxon>Dothideomycetes incertae sedis</taxon>
        <taxon>Botryosphaeriales</taxon>
        <taxon>Botryosphaeriaceae</taxon>
        <taxon>Botryosphaeria</taxon>
    </lineage>
</organism>
<feature type="region of interest" description="Disordered" evidence="1">
    <location>
        <begin position="378"/>
        <end position="408"/>
    </location>
</feature>